<dbReference type="InterPro" id="IPR011250">
    <property type="entry name" value="OMP/PagP_B-barrel"/>
</dbReference>
<keyword evidence="4" id="KW-0732">Signal</keyword>
<evidence type="ECO:0000256" key="3">
    <source>
        <dbReference type="PIRSR" id="PIRSR029681-2"/>
    </source>
</evidence>
<dbReference type="OrthoDB" id="9797122at2"/>
<sequence>MLKHTLFSGLLLSGALVCASPAQAADGLTLEAGRTGESSNSFRLAVQWDFGKTLWQSDAGAVKLKGFWDAGIVHWAGKSATNLGLSPVFRLEFADQGGWTPYLEGAIGVALFNRTNLDRRTDLGSRFQFEDRVGLGVRFAGQHELGLRWYHYSNAGLKQPNNGIETTTLQYTRYF</sequence>
<dbReference type="PIRSF" id="PIRSF029681">
    <property type="entry name" value="PagL"/>
    <property type="match status" value="1"/>
</dbReference>
<reference evidence="6" key="1">
    <citation type="submission" date="2016-10" db="EMBL/GenBank/DDBJ databases">
        <authorList>
            <person name="Varghese N."/>
            <person name="Submissions S."/>
        </authorList>
    </citation>
    <scope>NUCLEOTIDE SEQUENCE [LARGE SCALE GENOMIC DNA]</scope>
    <source>
        <strain evidence="6">DSM 24213</strain>
    </source>
</reference>
<dbReference type="AlphaFoldDB" id="A0A1I4P177"/>
<organism evidence="5 6">
    <name type="scientific">Halopseudomonas yangmingensis</name>
    <dbReference type="NCBI Taxonomy" id="1720063"/>
    <lineage>
        <taxon>Bacteria</taxon>
        <taxon>Pseudomonadati</taxon>
        <taxon>Pseudomonadota</taxon>
        <taxon>Gammaproteobacteria</taxon>
        <taxon>Pseudomonadales</taxon>
        <taxon>Pseudomonadaceae</taxon>
        <taxon>Halopseudomonas</taxon>
    </lineage>
</organism>
<evidence type="ECO:0000313" key="5">
    <source>
        <dbReference type="EMBL" id="SFM21594.1"/>
    </source>
</evidence>
<feature type="active site" description="Charge relay system" evidence="2">
    <location>
        <position position="151"/>
    </location>
</feature>
<comment type="subcellular location">
    <subcellularLocation>
        <location evidence="1">Cell outer membrane</location>
        <topology evidence="1">Multi-pass membrane protein</topology>
    </subcellularLocation>
</comment>
<dbReference type="EC" id="3.1.1.77" evidence="1"/>
<feature type="site" description="Critical for activity" evidence="3">
    <location>
        <position position="154"/>
    </location>
</feature>
<dbReference type="GO" id="GO:0050528">
    <property type="term" value="F:acyloxyacyl hydrolase activity"/>
    <property type="evidence" value="ECO:0007669"/>
    <property type="project" value="UniProtKB-EC"/>
</dbReference>
<proteinExistence type="inferred from homology"/>
<feature type="signal peptide" evidence="4">
    <location>
        <begin position="1"/>
        <end position="24"/>
    </location>
</feature>
<dbReference type="STRING" id="1720063.SAMN05216217_10262"/>
<evidence type="ECO:0000256" key="4">
    <source>
        <dbReference type="SAM" id="SignalP"/>
    </source>
</evidence>
<dbReference type="Pfam" id="PF09411">
    <property type="entry name" value="PagL"/>
    <property type="match status" value="1"/>
</dbReference>
<comment type="function">
    <text evidence="1">Has lipid A 3-O-deacylase activity. Hydrolyzes the ester bond at the 3 position of lipid A, a bioactive component of lipopolysaccharide (LPS), thereby releasing the primary fatty acyl moiety.</text>
</comment>
<keyword evidence="1" id="KW-0472">Membrane</keyword>
<gene>
    <name evidence="5" type="ORF">SAMN05216217_10262</name>
</gene>
<dbReference type="EMBL" id="FOUI01000002">
    <property type="protein sequence ID" value="SFM21594.1"/>
    <property type="molecule type" value="Genomic_DNA"/>
</dbReference>
<evidence type="ECO:0000256" key="2">
    <source>
        <dbReference type="PIRSR" id="PIRSR029681-1"/>
    </source>
</evidence>
<comment type="catalytic activity">
    <reaction evidence="1">
        <text>a 3-(acyloxy)acyl derivative of bacterial toxin + H2O = a 3-hydroxyacyl derivative of bacterial toxin + a fatty acid + H(+)</text>
        <dbReference type="Rhea" id="RHEA:12032"/>
        <dbReference type="ChEBI" id="CHEBI:15377"/>
        <dbReference type="ChEBI" id="CHEBI:15378"/>
        <dbReference type="ChEBI" id="CHEBI:28868"/>
        <dbReference type="ChEBI" id="CHEBI:136853"/>
        <dbReference type="ChEBI" id="CHEBI:140675"/>
        <dbReference type="EC" id="3.1.1.77"/>
    </reaction>
</comment>
<comment type="subunit">
    <text evidence="1">Homodimer.</text>
</comment>
<name>A0A1I4P177_9GAMM</name>
<dbReference type="Proteomes" id="UP000243629">
    <property type="component" value="Unassembled WGS sequence"/>
</dbReference>
<dbReference type="RefSeq" id="WP_093472317.1">
    <property type="nucleotide sequence ID" value="NZ_FOUI01000002.1"/>
</dbReference>
<evidence type="ECO:0000256" key="1">
    <source>
        <dbReference type="PIRNR" id="PIRNR029681"/>
    </source>
</evidence>
<dbReference type="SUPFAM" id="SSF56925">
    <property type="entry name" value="OMPA-like"/>
    <property type="match status" value="1"/>
</dbReference>
<feature type="active site" description="Charge relay system" evidence="2">
    <location>
        <position position="165"/>
    </location>
</feature>
<protein>
    <recommendedName>
        <fullName evidence="1">Lipid A deacylase</fullName>
        <ecNumber evidence="1">3.1.1.77</ecNumber>
    </recommendedName>
    <alternativeName>
        <fullName evidence="1">LPS 3-O-deacylase</fullName>
    </alternativeName>
    <alternativeName>
        <fullName evidence="1">Outer membrane enzyme</fullName>
    </alternativeName>
</protein>
<dbReference type="Gene3D" id="2.40.160.20">
    <property type="match status" value="1"/>
</dbReference>
<dbReference type="GO" id="GO:0009279">
    <property type="term" value="C:cell outer membrane"/>
    <property type="evidence" value="ECO:0007669"/>
    <property type="project" value="UniProtKB-SubCell"/>
</dbReference>
<comment type="similarity">
    <text evidence="1">Belongs to the PagL family.</text>
</comment>
<dbReference type="InterPro" id="IPR018550">
    <property type="entry name" value="Lipid-A_deacylase-rel"/>
</dbReference>
<evidence type="ECO:0000313" key="6">
    <source>
        <dbReference type="Proteomes" id="UP000243629"/>
    </source>
</evidence>
<keyword evidence="1" id="KW-0378">Hydrolase</keyword>
<feature type="active site" description="Charge relay system" evidence="2">
    <location>
        <position position="153"/>
    </location>
</feature>
<accession>A0A1I4P177</accession>
<keyword evidence="6" id="KW-1185">Reference proteome</keyword>
<feature type="chain" id="PRO_5017264945" description="Lipid A deacylase" evidence="4">
    <location>
        <begin position="25"/>
        <end position="175"/>
    </location>
</feature>
<keyword evidence="1" id="KW-0998">Cell outer membrane</keyword>